<protein>
    <submittedName>
        <fullName evidence="1">Uncharacterized protein</fullName>
    </submittedName>
</protein>
<gene>
    <name evidence="1" type="ORF">FNAPI_5919</name>
</gene>
<name>A0A8H5JJU0_9HYPO</name>
<reference evidence="1 2" key="1">
    <citation type="submission" date="2020-05" db="EMBL/GenBank/DDBJ databases">
        <title>Identification and distribution of gene clusters putatively required for synthesis of sphingolipid metabolism inhibitors in phylogenetically diverse species of the filamentous fungus Fusarium.</title>
        <authorList>
            <person name="Kim H.-S."/>
            <person name="Busman M."/>
            <person name="Brown D.W."/>
            <person name="Divon H."/>
            <person name="Uhlig S."/>
            <person name="Proctor R.H."/>
        </authorList>
    </citation>
    <scope>NUCLEOTIDE SEQUENCE [LARGE SCALE GENOMIC DNA]</scope>
    <source>
        <strain evidence="1 2">NRRL 25196</strain>
    </source>
</reference>
<dbReference type="Proteomes" id="UP000574317">
    <property type="component" value="Unassembled WGS sequence"/>
</dbReference>
<sequence>MQEPVANTNTNIERSTNKLAASIPEEIVDIKRSLEELKAITEVRCDDTMNSQQTMNELHVVLEQLKERMDHFEDVIVRVWGRELLFHGSASQNSRPEWVSTPMYASHLNQTMSGAQRQHSITNSMGGHAPVNAGPRVQQPMILPEQAHPPQQQSIPTENSLRQGAYVAGQSRTPICGYGNFINLDMGQGMN</sequence>
<dbReference type="AlphaFoldDB" id="A0A8H5JJU0"/>
<keyword evidence="2" id="KW-1185">Reference proteome</keyword>
<comment type="caution">
    <text evidence="1">The sequence shown here is derived from an EMBL/GenBank/DDBJ whole genome shotgun (WGS) entry which is preliminary data.</text>
</comment>
<evidence type="ECO:0000313" key="1">
    <source>
        <dbReference type="EMBL" id="KAF5555941.1"/>
    </source>
</evidence>
<proteinExistence type="predicted"/>
<dbReference type="EMBL" id="JAAOAO010000213">
    <property type="protein sequence ID" value="KAF5555941.1"/>
    <property type="molecule type" value="Genomic_DNA"/>
</dbReference>
<evidence type="ECO:0000313" key="2">
    <source>
        <dbReference type="Proteomes" id="UP000574317"/>
    </source>
</evidence>
<accession>A0A8H5JJU0</accession>
<organism evidence="1 2">
    <name type="scientific">Fusarium napiforme</name>
    <dbReference type="NCBI Taxonomy" id="42672"/>
    <lineage>
        <taxon>Eukaryota</taxon>
        <taxon>Fungi</taxon>
        <taxon>Dikarya</taxon>
        <taxon>Ascomycota</taxon>
        <taxon>Pezizomycotina</taxon>
        <taxon>Sordariomycetes</taxon>
        <taxon>Hypocreomycetidae</taxon>
        <taxon>Hypocreales</taxon>
        <taxon>Nectriaceae</taxon>
        <taxon>Fusarium</taxon>
        <taxon>Fusarium fujikuroi species complex</taxon>
    </lineage>
</organism>